<feature type="repeat" description="WD" evidence="3">
    <location>
        <begin position="311"/>
        <end position="353"/>
    </location>
</feature>
<dbReference type="PANTHER" id="PTHR19855:SF11">
    <property type="entry name" value="RIBOSOME BIOGENESIS PROTEIN WDR12"/>
    <property type="match status" value="1"/>
</dbReference>
<dbReference type="Gene3D" id="2.130.10.10">
    <property type="entry name" value="YVTN repeat-like/Quinoprotein amine dehydrogenase"/>
    <property type="match status" value="4"/>
</dbReference>
<gene>
    <name evidence="4" type="ORF">CLEI1391_LOCUS9785</name>
</gene>
<keyword evidence="2" id="KW-0677">Repeat</keyword>
<organism evidence="4">
    <name type="scientific">Chlamydomonas leiostraca</name>
    <dbReference type="NCBI Taxonomy" id="1034604"/>
    <lineage>
        <taxon>Eukaryota</taxon>
        <taxon>Viridiplantae</taxon>
        <taxon>Chlorophyta</taxon>
        <taxon>core chlorophytes</taxon>
        <taxon>Chlorophyceae</taxon>
        <taxon>CS clade</taxon>
        <taxon>Chlamydomonadales</taxon>
        <taxon>Chlamydomonadaceae</taxon>
        <taxon>Chlamydomonas</taxon>
    </lineage>
</organism>
<name>A0A7S0RLG1_9CHLO</name>
<dbReference type="InterPro" id="IPR001680">
    <property type="entry name" value="WD40_rpt"/>
</dbReference>
<dbReference type="EMBL" id="HBFB01017446">
    <property type="protein sequence ID" value="CAD8680806.1"/>
    <property type="molecule type" value="Transcribed_RNA"/>
</dbReference>
<dbReference type="Pfam" id="PF00400">
    <property type="entry name" value="WD40"/>
    <property type="match status" value="6"/>
</dbReference>
<reference evidence="4" key="1">
    <citation type="submission" date="2021-01" db="EMBL/GenBank/DDBJ databases">
        <authorList>
            <person name="Corre E."/>
            <person name="Pelletier E."/>
            <person name="Niang G."/>
            <person name="Scheremetjew M."/>
            <person name="Finn R."/>
            <person name="Kale V."/>
            <person name="Holt S."/>
            <person name="Cochrane G."/>
            <person name="Meng A."/>
            <person name="Brown T."/>
            <person name="Cohen L."/>
        </authorList>
    </citation>
    <scope>NUCLEOTIDE SEQUENCE</scope>
    <source>
        <strain evidence="4">SAG 11-49</strain>
    </source>
</reference>
<dbReference type="CDD" id="cd00200">
    <property type="entry name" value="WD40"/>
    <property type="match status" value="1"/>
</dbReference>
<dbReference type="InterPro" id="IPR015943">
    <property type="entry name" value="WD40/YVTN_repeat-like_dom_sf"/>
</dbReference>
<evidence type="ECO:0000313" key="4">
    <source>
        <dbReference type="EMBL" id="CAD8680806.1"/>
    </source>
</evidence>
<evidence type="ECO:0000256" key="3">
    <source>
        <dbReference type="PROSITE-ProRule" id="PRU00221"/>
    </source>
</evidence>
<dbReference type="SMART" id="SM00320">
    <property type="entry name" value="WD40"/>
    <property type="match status" value="7"/>
</dbReference>
<protein>
    <recommendedName>
        <fullName evidence="5">Ribosome biogenesis protein WDR12 homolog</fullName>
    </recommendedName>
</protein>
<feature type="repeat" description="WD" evidence="3">
    <location>
        <begin position="127"/>
        <end position="158"/>
    </location>
</feature>
<dbReference type="PROSITE" id="PS50294">
    <property type="entry name" value="WD_REPEATS_REGION"/>
    <property type="match status" value="4"/>
</dbReference>
<dbReference type="PROSITE" id="PS50082">
    <property type="entry name" value="WD_REPEATS_2"/>
    <property type="match status" value="5"/>
</dbReference>
<dbReference type="InterPro" id="IPR019775">
    <property type="entry name" value="WD40_repeat_CS"/>
</dbReference>
<dbReference type="PROSITE" id="PS00678">
    <property type="entry name" value="WD_REPEATS_1"/>
    <property type="match status" value="2"/>
</dbReference>
<evidence type="ECO:0008006" key="5">
    <source>
        <dbReference type="Google" id="ProtNLM"/>
    </source>
</evidence>
<feature type="repeat" description="WD" evidence="3">
    <location>
        <begin position="354"/>
        <end position="392"/>
    </location>
</feature>
<proteinExistence type="predicted"/>
<keyword evidence="1 3" id="KW-0853">WD repeat</keyword>
<accession>A0A7S0RLG1</accession>
<sequence length="392" mass="39952">MEAHLLQHELSAEALLEVEYVPAVVPPKQQHTAPHDDWVSTVDGSWGGQVVSGSYDGCIRVWEVSGAEASCSATWRAHAGGVNAVACVPAAATASTSGRVVVSAGKDAAVHMWQVGTNGSSQLLASFPGHTDAVQAVAVSPGGEHMVSCGWDGSLKVWRGPGEVVAAAVEAGATTAGAASGASKRRKAGKDGAADAVAVASGPALVQEEARTQLQGHLHTVSCAAFATPGVLFSGGWDHSVRRWDIATGIATDTYNGSKVVCSVACPVSSSGKGAGPGAPGSLVAFGCSDRVLRVWDARARQGEALSVKPLTGHAGWVVGLAWSPSSMHHVASASHDGAIKLWDIRAAVPLATLPGHDDKALCVTWAGDAWRTLVSGGADSKLRTYALETAL</sequence>
<dbReference type="SUPFAM" id="SSF50978">
    <property type="entry name" value="WD40 repeat-like"/>
    <property type="match status" value="1"/>
</dbReference>
<dbReference type="PANTHER" id="PTHR19855">
    <property type="entry name" value="WD40 REPEAT PROTEIN 12, 37"/>
    <property type="match status" value="1"/>
</dbReference>
<feature type="repeat" description="WD" evidence="3">
    <location>
        <begin position="50"/>
        <end position="72"/>
    </location>
</feature>
<dbReference type="InterPro" id="IPR036322">
    <property type="entry name" value="WD40_repeat_dom_sf"/>
</dbReference>
<feature type="repeat" description="WD" evidence="3">
    <location>
        <begin position="214"/>
        <end position="254"/>
    </location>
</feature>
<evidence type="ECO:0000256" key="2">
    <source>
        <dbReference type="ARBA" id="ARBA00022737"/>
    </source>
</evidence>
<dbReference type="InterPro" id="IPR020472">
    <property type="entry name" value="WD40_PAC1"/>
</dbReference>
<evidence type="ECO:0000256" key="1">
    <source>
        <dbReference type="ARBA" id="ARBA00022574"/>
    </source>
</evidence>
<dbReference type="AlphaFoldDB" id="A0A7S0RLG1"/>
<dbReference type="PRINTS" id="PR00320">
    <property type="entry name" value="GPROTEINBRPT"/>
</dbReference>